<feature type="compositionally biased region" description="Polar residues" evidence="1">
    <location>
        <begin position="68"/>
        <end position="78"/>
    </location>
</feature>
<proteinExistence type="predicted"/>
<sequence>MVRDKSASERNWIKLKRLDITVDRIRSIFQFALAFGVEFYCEQNGSKRLVQRMEQRKSENADDMKQITDVTKQNKGGK</sequence>
<feature type="compositionally biased region" description="Basic and acidic residues" evidence="1">
    <location>
        <begin position="51"/>
        <end position="66"/>
    </location>
</feature>
<organism evidence="2 3">
    <name type="scientific">Trichinella papuae</name>
    <dbReference type="NCBI Taxonomy" id="268474"/>
    <lineage>
        <taxon>Eukaryota</taxon>
        <taxon>Metazoa</taxon>
        <taxon>Ecdysozoa</taxon>
        <taxon>Nematoda</taxon>
        <taxon>Enoplea</taxon>
        <taxon>Dorylaimia</taxon>
        <taxon>Trichinellida</taxon>
        <taxon>Trichinellidae</taxon>
        <taxon>Trichinella</taxon>
    </lineage>
</organism>
<evidence type="ECO:0000313" key="3">
    <source>
        <dbReference type="Proteomes" id="UP000054843"/>
    </source>
</evidence>
<evidence type="ECO:0000313" key="2">
    <source>
        <dbReference type="EMBL" id="KRZ76254.1"/>
    </source>
</evidence>
<keyword evidence="3" id="KW-1185">Reference proteome</keyword>
<accession>A0A0V1MXK5</accession>
<dbReference type="EMBL" id="JYDO01000030">
    <property type="protein sequence ID" value="KRZ76254.1"/>
    <property type="molecule type" value="Genomic_DNA"/>
</dbReference>
<name>A0A0V1MXK5_9BILA</name>
<dbReference type="Proteomes" id="UP000054843">
    <property type="component" value="Unassembled WGS sequence"/>
</dbReference>
<gene>
    <name evidence="2" type="ORF">T10_7758</name>
</gene>
<dbReference type="AlphaFoldDB" id="A0A0V1MXK5"/>
<feature type="region of interest" description="Disordered" evidence="1">
    <location>
        <begin position="51"/>
        <end position="78"/>
    </location>
</feature>
<reference evidence="2 3" key="1">
    <citation type="submission" date="2015-01" db="EMBL/GenBank/DDBJ databases">
        <title>Evolution of Trichinella species and genotypes.</title>
        <authorList>
            <person name="Korhonen P.K."/>
            <person name="Edoardo P."/>
            <person name="Giuseppe L.R."/>
            <person name="Gasser R.B."/>
        </authorList>
    </citation>
    <scope>NUCLEOTIDE SEQUENCE [LARGE SCALE GENOMIC DNA]</scope>
    <source>
        <strain evidence="2">ISS1980</strain>
    </source>
</reference>
<protein>
    <submittedName>
        <fullName evidence="2">Uncharacterized protein</fullName>
    </submittedName>
</protein>
<evidence type="ECO:0000256" key="1">
    <source>
        <dbReference type="SAM" id="MobiDB-lite"/>
    </source>
</evidence>
<comment type="caution">
    <text evidence="2">The sequence shown here is derived from an EMBL/GenBank/DDBJ whole genome shotgun (WGS) entry which is preliminary data.</text>
</comment>